<dbReference type="SUPFAM" id="SSF55874">
    <property type="entry name" value="ATPase domain of HSP90 chaperone/DNA topoisomerase II/histidine kinase"/>
    <property type="match status" value="1"/>
</dbReference>
<dbReference type="GO" id="GO:0005759">
    <property type="term" value="C:mitochondrial matrix"/>
    <property type="evidence" value="ECO:0007669"/>
    <property type="project" value="UniProtKB-SubCell"/>
</dbReference>
<comment type="similarity">
    <text evidence="2 10">Belongs to the PDK/BCKDK protein kinase family.</text>
</comment>
<dbReference type="EC" id="2.7.11.-" evidence="10"/>
<dbReference type="Pfam" id="PF02518">
    <property type="entry name" value="HATPase_c"/>
    <property type="match status" value="1"/>
</dbReference>
<organism evidence="13 14">
    <name type="scientific">Cyclospora cayetanensis</name>
    <dbReference type="NCBI Taxonomy" id="88456"/>
    <lineage>
        <taxon>Eukaryota</taxon>
        <taxon>Sar</taxon>
        <taxon>Alveolata</taxon>
        <taxon>Apicomplexa</taxon>
        <taxon>Conoidasida</taxon>
        <taxon>Coccidia</taxon>
        <taxon>Eucoccidiorida</taxon>
        <taxon>Eimeriorina</taxon>
        <taxon>Eimeriidae</taxon>
        <taxon>Cyclospora</taxon>
    </lineage>
</organism>
<keyword evidence="14" id="KW-1185">Reference proteome</keyword>
<keyword evidence="8" id="KW-0809">Transit peptide</keyword>
<keyword evidence="5 10" id="KW-0547">Nucleotide-binding</keyword>
<evidence type="ECO:0000313" key="13">
    <source>
        <dbReference type="EMBL" id="OEH80181.1"/>
    </source>
</evidence>
<dbReference type="PANTHER" id="PTHR11947">
    <property type="entry name" value="PYRUVATE DEHYDROGENASE KINASE"/>
    <property type="match status" value="1"/>
</dbReference>
<comment type="caution">
    <text evidence="13">The sequence shown here is derived from an EMBL/GenBank/DDBJ whole genome shotgun (WGS) entry which is preliminary data.</text>
</comment>
<keyword evidence="3" id="KW-0597">Phosphoprotein</keyword>
<reference evidence="13 14" key="1">
    <citation type="journal article" date="2016" name="BMC Genomics">
        <title>Comparative genomics reveals Cyclospora cayetanensis possesses coccidia-like metabolism and invasion components but unique surface antigens.</title>
        <authorList>
            <person name="Liu S."/>
            <person name="Wang L."/>
            <person name="Zheng H."/>
            <person name="Xu Z."/>
            <person name="Roellig D.M."/>
            <person name="Li N."/>
            <person name="Frace M.A."/>
            <person name="Tang K."/>
            <person name="Arrowood M.J."/>
            <person name="Moss D.M."/>
            <person name="Zhang L."/>
            <person name="Feng Y."/>
            <person name="Xiao L."/>
        </authorList>
    </citation>
    <scope>NUCLEOTIDE SEQUENCE [LARGE SCALE GENOMIC DNA]</scope>
    <source>
        <strain evidence="13 14">CHN_HEN01</strain>
    </source>
</reference>
<evidence type="ECO:0000256" key="2">
    <source>
        <dbReference type="ARBA" id="ARBA00006155"/>
    </source>
</evidence>
<dbReference type="InterPro" id="IPR003594">
    <property type="entry name" value="HATPase_dom"/>
</dbReference>
<feature type="region of interest" description="Disordered" evidence="11">
    <location>
        <begin position="69"/>
        <end position="94"/>
    </location>
</feature>
<gene>
    <name evidence="13" type="ORF">cyc_03619</name>
</gene>
<evidence type="ECO:0000256" key="1">
    <source>
        <dbReference type="ARBA" id="ARBA00004305"/>
    </source>
</evidence>
<dbReference type="PROSITE" id="PS50109">
    <property type="entry name" value="HIS_KIN"/>
    <property type="match status" value="1"/>
</dbReference>
<evidence type="ECO:0000256" key="7">
    <source>
        <dbReference type="ARBA" id="ARBA00022840"/>
    </source>
</evidence>
<evidence type="ECO:0000256" key="10">
    <source>
        <dbReference type="RuleBase" id="RU366032"/>
    </source>
</evidence>
<dbReference type="Gene3D" id="1.20.140.20">
    <property type="entry name" value="Alpha-ketoacid/pyruvate dehydrogenase kinase, N-terminal domain"/>
    <property type="match status" value="1"/>
</dbReference>
<dbReference type="PRINTS" id="PR00344">
    <property type="entry name" value="BCTRLSENSOR"/>
</dbReference>
<dbReference type="VEuPathDB" id="ToxoDB:cyc_03619"/>
<dbReference type="InterPro" id="IPR036784">
    <property type="entry name" value="AK/P_DHK_N_sf"/>
</dbReference>
<name>A0A1D3D9P8_9EIME</name>
<keyword evidence="4 10" id="KW-0808">Transferase</keyword>
<feature type="domain" description="Histidine kinase" evidence="12">
    <location>
        <begin position="354"/>
        <end position="503"/>
    </location>
</feature>
<dbReference type="GO" id="GO:0010906">
    <property type="term" value="P:regulation of glucose metabolic process"/>
    <property type="evidence" value="ECO:0007669"/>
    <property type="project" value="TreeGrafter"/>
</dbReference>
<evidence type="ECO:0000256" key="11">
    <source>
        <dbReference type="SAM" id="MobiDB-lite"/>
    </source>
</evidence>
<comment type="subcellular location">
    <subcellularLocation>
        <location evidence="1 10">Mitochondrion matrix</location>
    </subcellularLocation>
</comment>
<dbReference type="AlphaFoldDB" id="A0A1D3D9P8"/>
<dbReference type="VEuPathDB" id="ToxoDB:LOC34620284"/>
<evidence type="ECO:0000313" key="14">
    <source>
        <dbReference type="Proteomes" id="UP000095192"/>
    </source>
</evidence>
<dbReference type="Gene3D" id="3.30.565.10">
    <property type="entry name" value="Histidine kinase-like ATPase, C-terminal domain"/>
    <property type="match status" value="1"/>
</dbReference>
<evidence type="ECO:0000259" key="12">
    <source>
        <dbReference type="PROSITE" id="PS50109"/>
    </source>
</evidence>
<dbReference type="GO" id="GO:0004740">
    <property type="term" value="F:pyruvate dehydrogenase (acetyl-transferring) kinase activity"/>
    <property type="evidence" value="ECO:0007669"/>
    <property type="project" value="TreeGrafter"/>
</dbReference>
<dbReference type="InterPro" id="IPR036890">
    <property type="entry name" value="HATPase_C_sf"/>
</dbReference>
<dbReference type="Pfam" id="PF10436">
    <property type="entry name" value="BCDHK_Adom3"/>
    <property type="match status" value="1"/>
</dbReference>
<dbReference type="SMART" id="SM00387">
    <property type="entry name" value="HATPase_c"/>
    <property type="match status" value="1"/>
</dbReference>
<dbReference type="SUPFAM" id="SSF69012">
    <property type="entry name" value="alpha-ketoacid dehydrogenase kinase, N-terminal domain"/>
    <property type="match status" value="1"/>
</dbReference>
<evidence type="ECO:0000256" key="9">
    <source>
        <dbReference type="ARBA" id="ARBA00023128"/>
    </source>
</evidence>
<evidence type="ECO:0000256" key="8">
    <source>
        <dbReference type="ARBA" id="ARBA00022946"/>
    </source>
</evidence>
<proteinExistence type="inferred from homology"/>
<dbReference type="Proteomes" id="UP000095192">
    <property type="component" value="Unassembled WGS sequence"/>
</dbReference>
<keyword evidence="7 10" id="KW-0067">ATP-binding</keyword>
<evidence type="ECO:0000256" key="3">
    <source>
        <dbReference type="ARBA" id="ARBA00022553"/>
    </source>
</evidence>
<evidence type="ECO:0000256" key="6">
    <source>
        <dbReference type="ARBA" id="ARBA00022777"/>
    </source>
</evidence>
<accession>A0A1D3D9P8</accession>
<evidence type="ECO:0000256" key="4">
    <source>
        <dbReference type="ARBA" id="ARBA00022679"/>
    </source>
</evidence>
<dbReference type="InterPro" id="IPR005467">
    <property type="entry name" value="His_kinase_dom"/>
</dbReference>
<dbReference type="InterPro" id="IPR018955">
    <property type="entry name" value="BCDHK/PDK_N"/>
</dbReference>
<feature type="compositionally biased region" description="Low complexity" evidence="11">
    <location>
        <begin position="82"/>
        <end position="94"/>
    </location>
</feature>
<dbReference type="PANTHER" id="PTHR11947:SF20">
    <property type="entry name" value="[3-METHYL-2-OXOBUTANOATE DEHYDROGENASE [LIPOAMIDE]] KINASE, MITOCHONDRIAL"/>
    <property type="match status" value="1"/>
</dbReference>
<keyword evidence="6 10" id="KW-0418">Kinase</keyword>
<keyword evidence="9 10" id="KW-0496">Mitochondrion</keyword>
<dbReference type="EMBL" id="JROU02000173">
    <property type="protein sequence ID" value="OEH80181.1"/>
    <property type="molecule type" value="Genomic_DNA"/>
</dbReference>
<protein>
    <recommendedName>
        <fullName evidence="10">Protein-serine/threonine kinase</fullName>
        <ecNumber evidence="10">2.7.11.-</ecNumber>
    </recommendedName>
</protein>
<evidence type="ECO:0000256" key="5">
    <source>
        <dbReference type="ARBA" id="ARBA00022741"/>
    </source>
</evidence>
<sequence>MQRFRLRQTSGWRSPCVWLSDIRAPRNSQSYWFSAVVTGRPTTQQGSGRYQWMSSRYVASINWPDRGVSKGAADDPAPVEASTKMSISGGSTTSSTSKIKEVDLWSTIEEVEKMSQKAIRPMTLKRLVNLQSNSSEARIRTDSTASNLPQLLVFSLLAELCLSERCLLFTAFHCSETARAQWVQSELPVRLAHRLYDFHRLPFCAISCPPIKEVYSLYVLTFQRIQGIPPITEVEQLASFVELLEGERRHHDSSVDLMGQGVQRIRRVCTDVILDSFLERFFYFRIGRRIMIDNLVAMQNPKPGWCGIVNTSCKPAELITARAKDVRDSCRYSYGIAPLVVVAGNLETEFATIPEHLALIITEVLKNALRATVEFYTLGNSMLDSTCKAGLISGDEDLPEVRVEVYKGKREVVIKVSDKGGGVPPHKLQAMWSFGYSTVDESNTRISENSQSLSPNFIRPDMAGYGFGLPLSRAFARYFGGDIHVQSHFGIGTDVYITLNHIGDQEEALFFQERPDLRQDQTPTSLAQP</sequence>
<dbReference type="GO" id="GO:0005524">
    <property type="term" value="F:ATP binding"/>
    <property type="evidence" value="ECO:0007669"/>
    <property type="project" value="UniProtKB-UniRule"/>
</dbReference>
<dbReference type="InterPro" id="IPR004358">
    <property type="entry name" value="Sig_transdc_His_kin-like_C"/>
</dbReference>
<dbReference type="InterPro" id="IPR039028">
    <property type="entry name" value="BCKD/PDK"/>
</dbReference>
<dbReference type="InParanoid" id="A0A1D3D9P8"/>